<organism evidence="2 3">
    <name type="scientific">Plutella xylostella</name>
    <name type="common">Diamondback moth</name>
    <name type="synonym">Plutella maculipennis</name>
    <dbReference type="NCBI Taxonomy" id="51655"/>
    <lineage>
        <taxon>Eukaryota</taxon>
        <taxon>Metazoa</taxon>
        <taxon>Ecdysozoa</taxon>
        <taxon>Arthropoda</taxon>
        <taxon>Hexapoda</taxon>
        <taxon>Insecta</taxon>
        <taxon>Pterygota</taxon>
        <taxon>Neoptera</taxon>
        <taxon>Endopterygota</taxon>
        <taxon>Lepidoptera</taxon>
        <taxon>Glossata</taxon>
        <taxon>Ditrysia</taxon>
        <taxon>Yponomeutoidea</taxon>
        <taxon>Plutellidae</taxon>
        <taxon>Plutella</taxon>
    </lineage>
</organism>
<sequence length="47" mass="5148">MHRHHHPRAHLGALPPTPVHGGHPVLPPHPAHQQPPRASPRNLAVHV</sequence>
<name>A0A8S4G751_PLUXY</name>
<evidence type="ECO:0000313" key="3">
    <source>
        <dbReference type="Proteomes" id="UP000653454"/>
    </source>
</evidence>
<gene>
    <name evidence="2" type="ORF">PLXY2_LOCUS13961</name>
</gene>
<keyword evidence="3" id="KW-1185">Reference proteome</keyword>
<protein>
    <submittedName>
        <fullName evidence="2">(diamondback moth) hypothetical protein</fullName>
    </submittedName>
</protein>
<dbReference type="EMBL" id="CAJHNJ030000111">
    <property type="protein sequence ID" value="CAG9135704.1"/>
    <property type="molecule type" value="Genomic_DNA"/>
</dbReference>
<comment type="caution">
    <text evidence="2">The sequence shown here is derived from an EMBL/GenBank/DDBJ whole genome shotgun (WGS) entry which is preliminary data.</text>
</comment>
<dbReference type="Proteomes" id="UP000653454">
    <property type="component" value="Unassembled WGS sequence"/>
</dbReference>
<reference evidence="2" key="1">
    <citation type="submission" date="2020-11" db="EMBL/GenBank/DDBJ databases">
        <authorList>
            <person name="Whiteford S."/>
        </authorList>
    </citation>
    <scope>NUCLEOTIDE SEQUENCE</scope>
</reference>
<feature type="compositionally biased region" description="Low complexity" evidence="1">
    <location>
        <begin position="31"/>
        <end position="41"/>
    </location>
</feature>
<accession>A0A8S4G751</accession>
<evidence type="ECO:0000256" key="1">
    <source>
        <dbReference type="SAM" id="MobiDB-lite"/>
    </source>
</evidence>
<dbReference type="AlphaFoldDB" id="A0A8S4G751"/>
<proteinExistence type="predicted"/>
<evidence type="ECO:0000313" key="2">
    <source>
        <dbReference type="EMBL" id="CAG9135704.1"/>
    </source>
</evidence>
<feature type="region of interest" description="Disordered" evidence="1">
    <location>
        <begin position="1"/>
        <end position="47"/>
    </location>
</feature>